<dbReference type="InterPro" id="IPR055414">
    <property type="entry name" value="LRR_R13L4/SHOC2-like"/>
</dbReference>
<evidence type="ECO:0000256" key="2">
    <source>
        <dbReference type="ARBA" id="ARBA00022614"/>
    </source>
</evidence>
<dbReference type="HOGENOM" id="CLU_000837_25_0_1"/>
<dbReference type="SUPFAM" id="SSF52540">
    <property type="entry name" value="P-loop containing nucleoside triphosphate hydrolases"/>
    <property type="match status" value="1"/>
</dbReference>
<dbReference type="InterPro" id="IPR044974">
    <property type="entry name" value="Disease_R_plants"/>
</dbReference>
<evidence type="ECO:0000259" key="7">
    <source>
        <dbReference type="Pfam" id="PF00931"/>
    </source>
</evidence>
<dbReference type="Gene3D" id="3.80.10.10">
    <property type="entry name" value="Ribonuclease Inhibitor"/>
    <property type="match status" value="1"/>
</dbReference>
<comment type="similarity">
    <text evidence="1">Belongs to the disease resistance NB-LRR family.</text>
</comment>
<accession>A0A0E0J346</accession>
<dbReference type="InterPro" id="IPR027417">
    <property type="entry name" value="P-loop_NTPase"/>
</dbReference>
<dbReference type="CDD" id="cd14798">
    <property type="entry name" value="RX-CC_like"/>
    <property type="match status" value="1"/>
</dbReference>
<dbReference type="GO" id="GO:0042742">
    <property type="term" value="P:defense response to bacterium"/>
    <property type="evidence" value="ECO:0007669"/>
    <property type="project" value="UniProtKB-ARBA"/>
</dbReference>
<dbReference type="Pfam" id="PF00931">
    <property type="entry name" value="NB-ARC"/>
    <property type="match status" value="1"/>
</dbReference>
<evidence type="ECO:0000256" key="5">
    <source>
        <dbReference type="ARBA" id="ARBA00022821"/>
    </source>
</evidence>
<keyword evidence="6" id="KW-0175">Coiled coil</keyword>
<sequence>MQVVTGAMGTLLPKLANLLTEEYKLHKNLRGEVLFLKAELESMEAALLKISEAPIDQPPDPQVKLWARDVRDLSYDIEDSVDKFMVRVDTGVREKSRSRFRGFIDRGVRLLTRAKVRHNIGTDIKEIKSQIKEVSERRDRYKVDGVATKPIGPTIDRLRLSAMYKKVTELVAIDETSDELVKRIMGEDDESKQKLKIVSIVGVGGLGKTTLANVVYERIITMFDCSAFVSISLNPDMERIFKNMLYQLDMRKYFDIHQKTWDEARLINELREFLQNKRYFIVVDDIWDKSTWKMIKCSLPENEHGSGIITTTRILDVGKQAGGVYQLKPLSMLDSVKLFYLRIFGYEDKCPTELAQLSENILKKCGGLPLAIITIASMLACKIGKENLHKYWSKVYQSLGSGLEDSLDIKNMRKILSISYHDLPPHLKTCLLYLSLYPEDSEINTHDLIWKWVGEGFVHRQCGRSFYEVGEEYFDELINKSLIQPAYISTGNKKEMSCRVHDMVLDLITSLSNEECFLTTLCGQQHITLNCKVRRLSVQITNEDDAKQMSTLSLSHTRSLFLFSGFNLVNIPALSSFPVLRVLDLSSCLLVDNHHLKDICKYLFHLRYLDLSWTSITEIPRQIENLQLLQVLHLRGTGIREFPSTFVQLGQLVCLTIDSTIQLPNGFGNLKHLEELEANIEIISEPNIHDLGMLTELTRLHIGFREWHKSYEEPLHQCLSNLIGLEYLRIDGCYGSLDSACDSLSQGPHQQVCSIDMWERTIHAVPNWMAGLSTLSKLEIVVERLGERDLQMLGRLPSLGHLSLGVERPTMGRDERLIIANGYLFQCLTFLYFWSHTIDVEFAQGAMPKLQNLSLFFDVEKAMDQFGHVDIGLENLAAVGHVEIIFSLSTHTRGEVVEAAIQRQICMNRNSPTLNFR</sequence>
<dbReference type="InterPro" id="IPR038005">
    <property type="entry name" value="RX-like_CC"/>
</dbReference>
<dbReference type="InterPro" id="IPR042197">
    <property type="entry name" value="Apaf_helical"/>
</dbReference>
<dbReference type="Gramene" id="ONIVA11G16510.1">
    <property type="protein sequence ID" value="ONIVA11G16510.1"/>
    <property type="gene ID" value="ONIVA11G16510"/>
</dbReference>
<dbReference type="GO" id="GO:0002758">
    <property type="term" value="P:innate immune response-activating signaling pathway"/>
    <property type="evidence" value="ECO:0007669"/>
    <property type="project" value="UniProtKB-ARBA"/>
</dbReference>
<dbReference type="GO" id="GO:0009626">
    <property type="term" value="P:plant-type hypersensitive response"/>
    <property type="evidence" value="ECO:0007669"/>
    <property type="project" value="UniProtKB-ARBA"/>
</dbReference>
<evidence type="ECO:0000256" key="3">
    <source>
        <dbReference type="ARBA" id="ARBA00022737"/>
    </source>
</evidence>
<dbReference type="eggNOG" id="KOG4658">
    <property type="taxonomic scope" value="Eukaryota"/>
</dbReference>
<dbReference type="Gene3D" id="1.10.10.10">
    <property type="entry name" value="Winged helix-like DNA-binding domain superfamily/Winged helix DNA-binding domain"/>
    <property type="match status" value="1"/>
</dbReference>
<dbReference type="OMA" id="IHAVPNW"/>
<evidence type="ECO:0000256" key="4">
    <source>
        <dbReference type="ARBA" id="ARBA00022741"/>
    </source>
</evidence>
<protein>
    <submittedName>
        <fullName evidence="11">Uncharacterized protein</fullName>
    </submittedName>
</protein>
<reference evidence="11" key="2">
    <citation type="submission" date="2018-04" db="EMBL/GenBank/DDBJ databases">
        <title>OnivRS2 (Oryza nivara Reference Sequence Version 2).</title>
        <authorList>
            <person name="Zhang J."/>
            <person name="Kudrna D."/>
            <person name="Lee S."/>
            <person name="Talag J."/>
            <person name="Rajasekar S."/>
            <person name="Welchert J."/>
            <person name="Hsing Y.-I."/>
            <person name="Wing R.A."/>
        </authorList>
    </citation>
    <scope>NUCLEOTIDE SEQUENCE [LARGE SCALE GENOMIC DNA]</scope>
    <source>
        <strain evidence="11">SL10</strain>
    </source>
</reference>
<keyword evidence="5" id="KW-0611">Plant defense</keyword>
<name>A0A0E0J346_ORYNI</name>
<dbReference type="Pfam" id="PF18052">
    <property type="entry name" value="Rx_N"/>
    <property type="match status" value="1"/>
</dbReference>
<keyword evidence="2" id="KW-0433">Leucine-rich repeat</keyword>
<reference evidence="11" key="1">
    <citation type="submission" date="2015-04" db="UniProtKB">
        <authorList>
            <consortium name="EnsemblPlants"/>
        </authorList>
    </citation>
    <scope>IDENTIFICATION</scope>
    <source>
        <strain evidence="11">SL10</strain>
    </source>
</reference>
<evidence type="ECO:0000259" key="10">
    <source>
        <dbReference type="Pfam" id="PF23598"/>
    </source>
</evidence>
<dbReference type="Pfam" id="PF23559">
    <property type="entry name" value="WHD_DRP"/>
    <property type="match status" value="1"/>
</dbReference>
<dbReference type="PANTHER" id="PTHR23155:SF1229">
    <property type="entry name" value="OS11G0550500 PROTEIN"/>
    <property type="match status" value="1"/>
</dbReference>
<dbReference type="InterPro" id="IPR041118">
    <property type="entry name" value="Rx_N"/>
</dbReference>
<keyword evidence="3" id="KW-0677">Repeat</keyword>
<dbReference type="SUPFAM" id="SSF52058">
    <property type="entry name" value="L domain-like"/>
    <property type="match status" value="1"/>
</dbReference>
<dbReference type="AlphaFoldDB" id="A0A0E0J346"/>
<keyword evidence="4" id="KW-0547">Nucleotide-binding</keyword>
<dbReference type="FunFam" id="3.40.50.300:FF:001091">
    <property type="entry name" value="Probable disease resistance protein At1g61300"/>
    <property type="match status" value="1"/>
</dbReference>
<dbReference type="InterPro" id="IPR058922">
    <property type="entry name" value="WHD_DRP"/>
</dbReference>
<dbReference type="Proteomes" id="UP000006591">
    <property type="component" value="Chromosome 11"/>
</dbReference>
<dbReference type="EnsemblPlants" id="ONIVA11G16510.1">
    <property type="protein sequence ID" value="ONIVA11G16510.1"/>
    <property type="gene ID" value="ONIVA11G16510"/>
</dbReference>
<proteinExistence type="inferred from homology"/>
<evidence type="ECO:0000313" key="11">
    <source>
        <dbReference type="EnsemblPlants" id="ONIVA11G16510.1"/>
    </source>
</evidence>
<feature type="domain" description="Disease resistance N-terminal" evidence="8">
    <location>
        <begin position="7"/>
        <end position="100"/>
    </location>
</feature>
<dbReference type="Gene3D" id="1.10.8.430">
    <property type="entry name" value="Helical domain of apoptotic protease-activating factors"/>
    <property type="match status" value="1"/>
</dbReference>
<dbReference type="InterPro" id="IPR002182">
    <property type="entry name" value="NB-ARC"/>
</dbReference>
<evidence type="ECO:0000259" key="9">
    <source>
        <dbReference type="Pfam" id="PF23559"/>
    </source>
</evidence>
<dbReference type="InterPro" id="IPR036388">
    <property type="entry name" value="WH-like_DNA-bd_sf"/>
</dbReference>
<dbReference type="FunFam" id="1.10.10.10:FF:000322">
    <property type="entry name" value="Probable disease resistance protein At1g63360"/>
    <property type="match status" value="1"/>
</dbReference>
<dbReference type="Gene3D" id="3.40.50.300">
    <property type="entry name" value="P-loop containing nucleotide triphosphate hydrolases"/>
    <property type="match status" value="1"/>
</dbReference>
<feature type="domain" description="Disease resistance protein winged helix" evidence="9">
    <location>
        <begin position="436"/>
        <end position="508"/>
    </location>
</feature>
<dbReference type="Gene3D" id="1.20.5.4130">
    <property type="match status" value="1"/>
</dbReference>
<dbReference type="GO" id="GO:0043531">
    <property type="term" value="F:ADP binding"/>
    <property type="evidence" value="ECO:0007669"/>
    <property type="project" value="InterPro"/>
</dbReference>
<evidence type="ECO:0000313" key="12">
    <source>
        <dbReference type="Proteomes" id="UP000006591"/>
    </source>
</evidence>
<keyword evidence="12" id="KW-1185">Reference proteome</keyword>
<feature type="domain" description="NB-ARC" evidence="7">
    <location>
        <begin position="181"/>
        <end position="335"/>
    </location>
</feature>
<dbReference type="STRING" id="4536.A0A0E0J346"/>
<evidence type="ECO:0000259" key="8">
    <source>
        <dbReference type="Pfam" id="PF18052"/>
    </source>
</evidence>
<evidence type="ECO:0000256" key="6">
    <source>
        <dbReference type="ARBA" id="ARBA00023054"/>
    </source>
</evidence>
<dbReference type="Pfam" id="PF23598">
    <property type="entry name" value="LRR_14"/>
    <property type="match status" value="1"/>
</dbReference>
<dbReference type="PRINTS" id="PR00364">
    <property type="entry name" value="DISEASERSIST"/>
</dbReference>
<evidence type="ECO:0000256" key="1">
    <source>
        <dbReference type="ARBA" id="ARBA00008894"/>
    </source>
</evidence>
<dbReference type="PANTHER" id="PTHR23155">
    <property type="entry name" value="DISEASE RESISTANCE PROTEIN RP"/>
    <property type="match status" value="1"/>
</dbReference>
<dbReference type="InterPro" id="IPR032675">
    <property type="entry name" value="LRR_dom_sf"/>
</dbReference>
<organism evidence="11">
    <name type="scientific">Oryza nivara</name>
    <name type="common">Indian wild rice</name>
    <name type="synonym">Oryza sativa f. spontanea</name>
    <dbReference type="NCBI Taxonomy" id="4536"/>
    <lineage>
        <taxon>Eukaryota</taxon>
        <taxon>Viridiplantae</taxon>
        <taxon>Streptophyta</taxon>
        <taxon>Embryophyta</taxon>
        <taxon>Tracheophyta</taxon>
        <taxon>Spermatophyta</taxon>
        <taxon>Magnoliopsida</taxon>
        <taxon>Liliopsida</taxon>
        <taxon>Poales</taxon>
        <taxon>Poaceae</taxon>
        <taxon>BOP clade</taxon>
        <taxon>Oryzoideae</taxon>
        <taxon>Oryzeae</taxon>
        <taxon>Oryzinae</taxon>
        <taxon>Oryza</taxon>
    </lineage>
</organism>
<feature type="domain" description="Disease resistance R13L4/SHOC-2-like LRR" evidence="10">
    <location>
        <begin position="556"/>
        <end position="914"/>
    </location>
</feature>